<sequence>MGKHVNTLKEQMNNVLAQEEAYWRQRRSLEGTGRLGESGLCTSVALMECPKFFHMTAS</sequence>
<reference evidence="1 2" key="1">
    <citation type="submission" date="2021-09" db="EMBL/GenBank/DDBJ databases">
        <title>Genomic insights and catalytic innovation underlie evolution of tropane alkaloids biosynthesis.</title>
        <authorList>
            <person name="Wang Y.-J."/>
            <person name="Tian T."/>
            <person name="Huang J.-P."/>
            <person name="Huang S.-X."/>
        </authorList>
    </citation>
    <scope>NUCLEOTIDE SEQUENCE [LARGE SCALE GENOMIC DNA]</scope>
    <source>
        <strain evidence="1">KIB-2018</strain>
        <tissue evidence="1">Leaf</tissue>
    </source>
</reference>
<protein>
    <submittedName>
        <fullName evidence="1">Uncharacterized protein</fullName>
    </submittedName>
</protein>
<comment type="caution">
    <text evidence="1">The sequence shown here is derived from an EMBL/GenBank/DDBJ whole genome shotgun (WGS) entry which is preliminary data.</text>
</comment>
<accession>A0AAV8SGQ7</accession>
<keyword evidence="2" id="KW-1185">Reference proteome</keyword>
<proteinExistence type="predicted"/>
<dbReference type="AlphaFoldDB" id="A0AAV8SGQ7"/>
<dbReference type="EMBL" id="JAIWQS010000011">
    <property type="protein sequence ID" value="KAJ8751432.1"/>
    <property type="molecule type" value="Genomic_DNA"/>
</dbReference>
<evidence type="ECO:0000313" key="2">
    <source>
        <dbReference type="Proteomes" id="UP001159364"/>
    </source>
</evidence>
<evidence type="ECO:0000313" key="1">
    <source>
        <dbReference type="EMBL" id="KAJ8751432.1"/>
    </source>
</evidence>
<dbReference type="Proteomes" id="UP001159364">
    <property type="component" value="Linkage Group LG11"/>
</dbReference>
<name>A0AAV8SGQ7_9ROSI</name>
<gene>
    <name evidence="1" type="ORF">K2173_016639</name>
</gene>
<organism evidence="1 2">
    <name type="scientific">Erythroxylum novogranatense</name>
    <dbReference type="NCBI Taxonomy" id="1862640"/>
    <lineage>
        <taxon>Eukaryota</taxon>
        <taxon>Viridiplantae</taxon>
        <taxon>Streptophyta</taxon>
        <taxon>Embryophyta</taxon>
        <taxon>Tracheophyta</taxon>
        <taxon>Spermatophyta</taxon>
        <taxon>Magnoliopsida</taxon>
        <taxon>eudicotyledons</taxon>
        <taxon>Gunneridae</taxon>
        <taxon>Pentapetalae</taxon>
        <taxon>rosids</taxon>
        <taxon>fabids</taxon>
        <taxon>Malpighiales</taxon>
        <taxon>Erythroxylaceae</taxon>
        <taxon>Erythroxylum</taxon>
    </lineage>
</organism>